<dbReference type="EMBL" id="AXCZ01000104">
    <property type="protein sequence ID" value="KGM11911.1"/>
    <property type="molecule type" value="Genomic_DNA"/>
</dbReference>
<dbReference type="RefSeq" id="WP_035060986.1">
    <property type="nucleotide sequence ID" value="NZ_AXCZ01000104.1"/>
</dbReference>
<dbReference type="Proteomes" id="UP000054314">
    <property type="component" value="Unassembled WGS sequence"/>
</dbReference>
<proteinExistence type="predicted"/>
<evidence type="ECO:0000256" key="2">
    <source>
        <dbReference type="SAM" id="SignalP"/>
    </source>
</evidence>
<dbReference type="OrthoDB" id="4829515at2"/>
<evidence type="ECO:0000313" key="4">
    <source>
        <dbReference type="Proteomes" id="UP000054314"/>
    </source>
</evidence>
<sequence>MNRARALALPLALGTVLALTACAADPEATDPTEPPTDAETGDTEAQAPAGGDVDPACLQGSWDTDLERLLEVQTAGVEVDDYEHEFSGSAVLTYDDGTMIREADELEVTQWFSVEGQQMESWMREHGTVTGTYTLDGDRLEISDLDSSDIEVQTRTEIEGEEVPAPEIDPADVFVDGMYFAECAGDELYLTPDLSELEAQGIEVDPADFRLVYHRR</sequence>
<keyword evidence="2" id="KW-0732">Signal</keyword>
<evidence type="ECO:0000313" key="3">
    <source>
        <dbReference type="EMBL" id="KGM11911.1"/>
    </source>
</evidence>
<organism evidence="3 4">
    <name type="scientific">Cellulomonas bogoriensis 69B4 = DSM 16987</name>
    <dbReference type="NCBI Taxonomy" id="1386082"/>
    <lineage>
        <taxon>Bacteria</taxon>
        <taxon>Bacillati</taxon>
        <taxon>Actinomycetota</taxon>
        <taxon>Actinomycetes</taxon>
        <taxon>Micrococcales</taxon>
        <taxon>Cellulomonadaceae</taxon>
        <taxon>Cellulomonas</taxon>
    </lineage>
</organism>
<evidence type="ECO:0008006" key="5">
    <source>
        <dbReference type="Google" id="ProtNLM"/>
    </source>
</evidence>
<evidence type="ECO:0000256" key="1">
    <source>
        <dbReference type="SAM" id="MobiDB-lite"/>
    </source>
</evidence>
<name>A0A0A0BVG0_9CELL</name>
<feature type="compositionally biased region" description="Low complexity" evidence="1">
    <location>
        <begin position="26"/>
        <end position="38"/>
    </location>
</feature>
<dbReference type="PROSITE" id="PS51257">
    <property type="entry name" value="PROKAR_LIPOPROTEIN"/>
    <property type="match status" value="1"/>
</dbReference>
<feature type="chain" id="PRO_5001959572" description="Lipoprotein" evidence="2">
    <location>
        <begin position="24"/>
        <end position="216"/>
    </location>
</feature>
<keyword evidence="4" id="KW-1185">Reference proteome</keyword>
<protein>
    <recommendedName>
        <fullName evidence="5">Lipoprotein</fullName>
    </recommendedName>
</protein>
<comment type="caution">
    <text evidence="3">The sequence shown here is derived from an EMBL/GenBank/DDBJ whole genome shotgun (WGS) entry which is preliminary data.</text>
</comment>
<feature type="region of interest" description="Disordered" evidence="1">
    <location>
        <begin position="26"/>
        <end position="56"/>
    </location>
</feature>
<reference evidence="3 4" key="1">
    <citation type="submission" date="2013-08" db="EMBL/GenBank/DDBJ databases">
        <title>Genome sequencing of Cellulomonas bogoriensis 69B4.</title>
        <authorList>
            <person name="Chen F."/>
            <person name="Li Y."/>
            <person name="Wang G."/>
        </authorList>
    </citation>
    <scope>NUCLEOTIDE SEQUENCE [LARGE SCALE GENOMIC DNA]</scope>
    <source>
        <strain evidence="3 4">69B4</strain>
    </source>
</reference>
<gene>
    <name evidence="3" type="ORF">N869_02330</name>
</gene>
<feature type="signal peptide" evidence="2">
    <location>
        <begin position="1"/>
        <end position="23"/>
    </location>
</feature>
<dbReference type="AlphaFoldDB" id="A0A0A0BVG0"/>
<accession>A0A0A0BVG0</accession>